<name>A0A383EJR0_9ZZZZ</name>
<feature type="non-terminal residue" evidence="1">
    <location>
        <position position="1"/>
    </location>
</feature>
<gene>
    <name evidence="1" type="ORF">METZ01_LOCUS509950</name>
</gene>
<accession>A0A383EJR0</accession>
<protein>
    <submittedName>
        <fullName evidence="1">Uncharacterized protein</fullName>
    </submittedName>
</protein>
<proteinExistence type="predicted"/>
<evidence type="ECO:0000313" key="1">
    <source>
        <dbReference type="EMBL" id="SVE57096.1"/>
    </source>
</evidence>
<dbReference type="AlphaFoldDB" id="A0A383EJR0"/>
<organism evidence="1">
    <name type="scientific">marine metagenome</name>
    <dbReference type="NCBI Taxonomy" id="408172"/>
    <lineage>
        <taxon>unclassified sequences</taxon>
        <taxon>metagenomes</taxon>
        <taxon>ecological metagenomes</taxon>
    </lineage>
</organism>
<sequence length="230" mass="25583">DGYFNRSNSYVQIEIRLTGADASDDDMSGALVNLIYGSSTSASITINTNANGNFPEAQDPKLQNNPEEFVDDGSDKLLVYKLYNSDLTILANNDPENKYLDFKVFLDHDEDTKYDVDFPNSDHVRYDRDRPSMTWLTPTGSGTFYFNSNTISFTLDENLGSGDEDTPLTNYIKFYGSDDGDLNYTIVSDNFTGDAASPTTHTISNPTGLDLIDGITYTIYYLVYDRAGNA</sequence>
<reference evidence="1" key="1">
    <citation type="submission" date="2018-05" db="EMBL/GenBank/DDBJ databases">
        <authorList>
            <person name="Lanie J.A."/>
            <person name="Ng W.-L."/>
            <person name="Kazmierczak K.M."/>
            <person name="Andrzejewski T.M."/>
            <person name="Davidsen T.M."/>
            <person name="Wayne K.J."/>
            <person name="Tettelin H."/>
            <person name="Glass J.I."/>
            <person name="Rusch D."/>
            <person name="Podicherti R."/>
            <person name="Tsui H.-C.T."/>
            <person name="Winkler M.E."/>
        </authorList>
    </citation>
    <scope>NUCLEOTIDE SEQUENCE</scope>
</reference>
<feature type="non-terminal residue" evidence="1">
    <location>
        <position position="230"/>
    </location>
</feature>
<dbReference type="EMBL" id="UINC01226560">
    <property type="protein sequence ID" value="SVE57096.1"/>
    <property type="molecule type" value="Genomic_DNA"/>
</dbReference>